<organism evidence="2 3">
    <name type="scientific">Zopfia rhizophila CBS 207.26</name>
    <dbReference type="NCBI Taxonomy" id="1314779"/>
    <lineage>
        <taxon>Eukaryota</taxon>
        <taxon>Fungi</taxon>
        <taxon>Dikarya</taxon>
        <taxon>Ascomycota</taxon>
        <taxon>Pezizomycotina</taxon>
        <taxon>Dothideomycetes</taxon>
        <taxon>Dothideomycetes incertae sedis</taxon>
        <taxon>Zopfiaceae</taxon>
        <taxon>Zopfia</taxon>
    </lineage>
</organism>
<dbReference type="AlphaFoldDB" id="A0A6A6EYC5"/>
<name>A0A6A6EYC5_9PEZI</name>
<dbReference type="PANTHER" id="PTHR35043">
    <property type="entry name" value="TRANSCRIPTION FACTOR DOMAIN-CONTAINING PROTEIN"/>
    <property type="match status" value="1"/>
</dbReference>
<keyword evidence="1" id="KW-0472">Membrane</keyword>
<accession>A0A6A6EYC5</accession>
<feature type="transmembrane region" description="Helical" evidence="1">
    <location>
        <begin position="46"/>
        <end position="63"/>
    </location>
</feature>
<feature type="transmembrane region" description="Helical" evidence="1">
    <location>
        <begin position="16"/>
        <end position="34"/>
    </location>
</feature>
<feature type="non-terminal residue" evidence="2">
    <location>
        <position position="1"/>
    </location>
</feature>
<dbReference type="PANTHER" id="PTHR35043:SF7">
    <property type="entry name" value="TRANSCRIPTION FACTOR DOMAIN-CONTAINING PROTEIN"/>
    <property type="match status" value="1"/>
</dbReference>
<keyword evidence="1" id="KW-1133">Transmembrane helix</keyword>
<dbReference type="OrthoDB" id="9451547at2759"/>
<feature type="non-terminal residue" evidence="2">
    <location>
        <position position="76"/>
    </location>
</feature>
<keyword evidence="1" id="KW-0812">Transmembrane</keyword>
<evidence type="ECO:0000313" key="2">
    <source>
        <dbReference type="EMBL" id="KAF2194896.1"/>
    </source>
</evidence>
<proteinExistence type="predicted"/>
<dbReference type="EMBL" id="ML994611">
    <property type="protein sequence ID" value="KAF2194896.1"/>
    <property type="molecule type" value="Genomic_DNA"/>
</dbReference>
<gene>
    <name evidence="2" type="ORF">K469DRAFT_526233</name>
</gene>
<sequence length="76" mass="8481">PRISEGEIKDKEKVDFLVNLLVLAQFLWLATLMIARKIAHLPCAQLEMAILGFACSVLTYIAACNKANDVETPFIF</sequence>
<evidence type="ECO:0000313" key="3">
    <source>
        <dbReference type="Proteomes" id="UP000800200"/>
    </source>
</evidence>
<protein>
    <submittedName>
        <fullName evidence="2">Uncharacterized protein</fullName>
    </submittedName>
</protein>
<evidence type="ECO:0000256" key="1">
    <source>
        <dbReference type="SAM" id="Phobius"/>
    </source>
</evidence>
<keyword evidence="3" id="KW-1185">Reference proteome</keyword>
<reference evidence="2" key="1">
    <citation type="journal article" date="2020" name="Stud. Mycol.">
        <title>101 Dothideomycetes genomes: a test case for predicting lifestyles and emergence of pathogens.</title>
        <authorList>
            <person name="Haridas S."/>
            <person name="Albert R."/>
            <person name="Binder M."/>
            <person name="Bloem J."/>
            <person name="Labutti K."/>
            <person name="Salamov A."/>
            <person name="Andreopoulos B."/>
            <person name="Baker S."/>
            <person name="Barry K."/>
            <person name="Bills G."/>
            <person name="Bluhm B."/>
            <person name="Cannon C."/>
            <person name="Castanera R."/>
            <person name="Culley D."/>
            <person name="Daum C."/>
            <person name="Ezra D."/>
            <person name="Gonzalez J."/>
            <person name="Henrissat B."/>
            <person name="Kuo A."/>
            <person name="Liang C."/>
            <person name="Lipzen A."/>
            <person name="Lutzoni F."/>
            <person name="Magnuson J."/>
            <person name="Mondo S."/>
            <person name="Nolan M."/>
            <person name="Ohm R."/>
            <person name="Pangilinan J."/>
            <person name="Park H.-J."/>
            <person name="Ramirez L."/>
            <person name="Alfaro M."/>
            <person name="Sun H."/>
            <person name="Tritt A."/>
            <person name="Yoshinaga Y."/>
            <person name="Zwiers L.-H."/>
            <person name="Turgeon B."/>
            <person name="Goodwin S."/>
            <person name="Spatafora J."/>
            <person name="Crous P."/>
            <person name="Grigoriev I."/>
        </authorList>
    </citation>
    <scope>NUCLEOTIDE SEQUENCE</scope>
    <source>
        <strain evidence="2">CBS 207.26</strain>
    </source>
</reference>
<dbReference type="Proteomes" id="UP000800200">
    <property type="component" value="Unassembled WGS sequence"/>
</dbReference>